<reference evidence="2" key="2">
    <citation type="submission" date="2020-06" db="EMBL/GenBank/DDBJ databases">
        <authorList>
            <person name="Sheffer M."/>
        </authorList>
    </citation>
    <scope>NUCLEOTIDE SEQUENCE</scope>
</reference>
<organism evidence="2 3">
    <name type="scientific">Argiope bruennichi</name>
    <name type="common">Wasp spider</name>
    <name type="synonym">Aranea bruennichi</name>
    <dbReference type="NCBI Taxonomy" id="94029"/>
    <lineage>
        <taxon>Eukaryota</taxon>
        <taxon>Metazoa</taxon>
        <taxon>Ecdysozoa</taxon>
        <taxon>Arthropoda</taxon>
        <taxon>Chelicerata</taxon>
        <taxon>Arachnida</taxon>
        <taxon>Araneae</taxon>
        <taxon>Araneomorphae</taxon>
        <taxon>Entelegynae</taxon>
        <taxon>Araneoidea</taxon>
        <taxon>Araneidae</taxon>
        <taxon>Argiope</taxon>
    </lineage>
</organism>
<keyword evidence="3" id="KW-1185">Reference proteome</keyword>
<feature type="transmembrane region" description="Helical" evidence="1">
    <location>
        <begin position="72"/>
        <end position="93"/>
    </location>
</feature>
<evidence type="ECO:0000313" key="2">
    <source>
        <dbReference type="EMBL" id="KAF8776857.1"/>
    </source>
</evidence>
<gene>
    <name evidence="2" type="ORF">HNY73_013799</name>
</gene>
<keyword evidence="1" id="KW-0812">Transmembrane</keyword>
<reference evidence="2" key="1">
    <citation type="journal article" date="2020" name="bioRxiv">
        <title>Chromosome-level reference genome of the European wasp spider Argiope bruennichi: a resource for studies on range expansion and evolutionary adaptation.</title>
        <authorList>
            <person name="Sheffer M.M."/>
            <person name="Hoppe A."/>
            <person name="Krehenwinkel H."/>
            <person name="Uhl G."/>
            <person name="Kuss A.W."/>
            <person name="Jensen L."/>
            <person name="Jensen C."/>
            <person name="Gillespie R.G."/>
            <person name="Hoff K.J."/>
            <person name="Prost S."/>
        </authorList>
    </citation>
    <scope>NUCLEOTIDE SEQUENCE</scope>
</reference>
<feature type="transmembrane region" description="Helical" evidence="1">
    <location>
        <begin position="147"/>
        <end position="168"/>
    </location>
</feature>
<dbReference type="AlphaFoldDB" id="A0A8T0EM88"/>
<evidence type="ECO:0000256" key="1">
    <source>
        <dbReference type="SAM" id="Phobius"/>
    </source>
</evidence>
<comment type="caution">
    <text evidence="2">The sequence shown here is derived from an EMBL/GenBank/DDBJ whole genome shotgun (WGS) entry which is preliminary data.</text>
</comment>
<keyword evidence="1" id="KW-1133">Transmembrane helix</keyword>
<name>A0A8T0EM88_ARGBR</name>
<dbReference type="Proteomes" id="UP000807504">
    <property type="component" value="Unassembled WGS sequence"/>
</dbReference>
<accession>A0A8T0EM88</accession>
<keyword evidence="1" id="KW-0472">Membrane</keyword>
<sequence>MKKCSSKAFTSSMQVDFLEKRLRIVSVLEEIQEIFSVPIFIICTANFVACIANLAQIVVYASKNAAPTVVEVVFMSSNTVASMLCIFCSAGQVPTEMQKFSATARRHLEQRAILGMIRENLVIERLMLDETFTMSGCELIFYKKSTILTILGTILTYGLLILSIDLNAASKN</sequence>
<feature type="transmembrane region" description="Helical" evidence="1">
    <location>
        <begin position="35"/>
        <end position="60"/>
    </location>
</feature>
<evidence type="ECO:0000313" key="3">
    <source>
        <dbReference type="Proteomes" id="UP000807504"/>
    </source>
</evidence>
<evidence type="ECO:0008006" key="4">
    <source>
        <dbReference type="Google" id="ProtNLM"/>
    </source>
</evidence>
<protein>
    <recommendedName>
        <fullName evidence="4">Gustatory receptor</fullName>
    </recommendedName>
</protein>
<dbReference type="EMBL" id="JABXBU010002072">
    <property type="protein sequence ID" value="KAF8776857.1"/>
    <property type="molecule type" value="Genomic_DNA"/>
</dbReference>
<proteinExistence type="predicted"/>